<evidence type="ECO:0000256" key="1">
    <source>
        <dbReference type="SAM" id="Phobius"/>
    </source>
</evidence>
<dbReference type="Proteomes" id="UP000276133">
    <property type="component" value="Unassembled WGS sequence"/>
</dbReference>
<name>A0A3M7Q877_BRAPC</name>
<sequence length="137" mass="16391">MQLPKNLKQKSRKKLEIFLLFNMNLLIQIIHIQFLILMIFNKKGLKQIQLVLSTNKTLNTQAWIKTFTSRLLKKSLINRLIRFGSQLVLLYALIILLLSLKNRLLMGYILVFYNIRWLNIRLIINQLIRILLIIENY</sequence>
<evidence type="ECO:0000313" key="2">
    <source>
        <dbReference type="EMBL" id="RNA07402.1"/>
    </source>
</evidence>
<protein>
    <recommendedName>
        <fullName evidence="4">Transmembrane protein</fullName>
    </recommendedName>
</protein>
<keyword evidence="3" id="KW-1185">Reference proteome</keyword>
<keyword evidence="1" id="KW-1133">Transmembrane helix</keyword>
<evidence type="ECO:0008006" key="4">
    <source>
        <dbReference type="Google" id="ProtNLM"/>
    </source>
</evidence>
<proteinExistence type="predicted"/>
<keyword evidence="1" id="KW-0812">Transmembrane</keyword>
<organism evidence="2 3">
    <name type="scientific">Brachionus plicatilis</name>
    <name type="common">Marine rotifer</name>
    <name type="synonym">Brachionus muelleri</name>
    <dbReference type="NCBI Taxonomy" id="10195"/>
    <lineage>
        <taxon>Eukaryota</taxon>
        <taxon>Metazoa</taxon>
        <taxon>Spiralia</taxon>
        <taxon>Gnathifera</taxon>
        <taxon>Rotifera</taxon>
        <taxon>Eurotatoria</taxon>
        <taxon>Monogononta</taxon>
        <taxon>Pseudotrocha</taxon>
        <taxon>Ploima</taxon>
        <taxon>Brachionidae</taxon>
        <taxon>Brachionus</taxon>
    </lineage>
</organism>
<reference evidence="2 3" key="1">
    <citation type="journal article" date="2018" name="Sci. Rep.">
        <title>Genomic signatures of local adaptation to the degree of environmental predictability in rotifers.</title>
        <authorList>
            <person name="Franch-Gras L."/>
            <person name="Hahn C."/>
            <person name="Garcia-Roger E.M."/>
            <person name="Carmona M.J."/>
            <person name="Serra M."/>
            <person name="Gomez A."/>
        </authorList>
    </citation>
    <scope>NUCLEOTIDE SEQUENCE [LARGE SCALE GENOMIC DNA]</scope>
    <source>
        <strain evidence="2">HYR1</strain>
    </source>
</reference>
<dbReference type="AlphaFoldDB" id="A0A3M7Q877"/>
<gene>
    <name evidence="2" type="ORF">BpHYR1_033683</name>
</gene>
<evidence type="ECO:0000313" key="3">
    <source>
        <dbReference type="Proteomes" id="UP000276133"/>
    </source>
</evidence>
<accession>A0A3M7Q877</accession>
<feature type="transmembrane region" description="Helical" evidence="1">
    <location>
        <begin position="20"/>
        <end position="40"/>
    </location>
</feature>
<dbReference type="EMBL" id="REGN01007058">
    <property type="protein sequence ID" value="RNA07402.1"/>
    <property type="molecule type" value="Genomic_DNA"/>
</dbReference>
<keyword evidence="1" id="KW-0472">Membrane</keyword>
<comment type="caution">
    <text evidence="2">The sequence shown here is derived from an EMBL/GenBank/DDBJ whole genome shotgun (WGS) entry which is preliminary data.</text>
</comment>